<reference evidence="3" key="1">
    <citation type="journal article" date="2004" name="J. Bacteriol.">
        <title>An evolutionary hot spot: the pNGR234b replicon of Rhizobium sp. strain NGR234.</title>
        <authorList>
            <person name="Streit W.R."/>
            <person name="Schmitz R.A."/>
            <person name="Perret X."/>
            <person name="Staehelin C."/>
            <person name="Deakin W.J."/>
            <person name="Raasch C."/>
            <person name="Liesegang H."/>
            <person name="Broughton W.J."/>
        </authorList>
    </citation>
    <scope>NUCLEOTIDE SEQUENCE [LARGE SCALE GENOMIC DNA]</scope>
    <source>
        <strain evidence="3">NBRC 101917 / NGR234</strain>
    </source>
</reference>
<evidence type="ECO:0000313" key="2">
    <source>
        <dbReference type="EMBL" id="ACP21567.1"/>
    </source>
</evidence>
<proteinExistence type="predicted"/>
<feature type="region of interest" description="Disordered" evidence="1">
    <location>
        <begin position="1"/>
        <end position="47"/>
    </location>
</feature>
<gene>
    <name evidence="2" type="ordered locus">NGR_b00980</name>
</gene>
<reference evidence="2 3" key="2">
    <citation type="journal article" date="2009" name="Appl. Environ. Microbiol.">
        <title>Rhizobium sp. strain NGR234 possesses a remarkable number of secretion systems.</title>
        <authorList>
            <person name="Schmeisser C."/>
            <person name="Liesegang H."/>
            <person name="Krysciak D."/>
            <person name="Bakkou N."/>
            <person name="Le Quere A."/>
            <person name="Wollherr A."/>
            <person name="Heinemeyer I."/>
            <person name="Morgenstern B."/>
            <person name="Pommerening-Roeser A."/>
            <person name="Flores M."/>
            <person name="Palacios R."/>
            <person name="Brenner S."/>
            <person name="Gottschalk G."/>
            <person name="Schmitz R.A."/>
            <person name="Broughton W.J."/>
            <person name="Perret X."/>
            <person name="Strittmatter A.W."/>
            <person name="Streit W.R."/>
        </authorList>
    </citation>
    <scope>NUCLEOTIDE SEQUENCE [LARGE SCALE GENOMIC DNA]</scope>
    <source>
        <strain evidence="3">NBRC 101917 / NGR234</strain>
    </source>
</reference>
<organism evidence="2 3">
    <name type="scientific">Sinorhizobium fredii (strain NBRC 101917 / NGR234)</name>
    <dbReference type="NCBI Taxonomy" id="394"/>
    <lineage>
        <taxon>Bacteria</taxon>
        <taxon>Pseudomonadati</taxon>
        <taxon>Pseudomonadota</taxon>
        <taxon>Alphaproteobacteria</taxon>
        <taxon>Hyphomicrobiales</taxon>
        <taxon>Rhizobiaceae</taxon>
        <taxon>Sinorhizobium/Ensifer group</taxon>
        <taxon>Sinorhizobium</taxon>
    </lineage>
</organism>
<evidence type="ECO:0000313" key="3">
    <source>
        <dbReference type="Proteomes" id="UP000001054"/>
    </source>
</evidence>
<geneLocation type="plasmid" evidence="3">
    <name>sym pNGR234b</name>
</geneLocation>
<dbReference type="KEGG" id="rhi:NGR_b00980"/>
<accession>C3KMZ4</accession>
<keyword evidence="3" id="KW-1185">Reference proteome</keyword>
<dbReference type="AlphaFoldDB" id="C3KMZ4"/>
<dbReference type="HOGENOM" id="CLU_1282372_0_0_5"/>
<name>C3KMZ4_SINFN</name>
<dbReference type="EMBL" id="CP000874">
    <property type="protein sequence ID" value="ACP21567.1"/>
    <property type="molecule type" value="Genomic_DNA"/>
</dbReference>
<evidence type="ECO:0000256" key="1">
    <source>
        <dbReference type="SAM" id="MobiDB-lite"/>
    </source>
</evidence>
<dbReference type="Proteomes" id="UP000001054">
    <property type="component" value="Plasmid pNGR234b"/>
</dbReference>
<sequence length="215" mass="23416">MVARSMGGWGAGGFPNRRREAWHPDQEEENDSLSAPGRNGASSSGVNAPSAISCSASSLTAIFVLSSPGPSASRERPASRCRCKRQRKPVRQNLLTVEDEKQIHRCTSCGFPSDRALEVSTLDLPFERKQRLLDLVETGGPVVLRHAFVGCLVGQVFDPGPVHQDRALGFEREPQVKDHVHGRGPTFRAGRIVAGCRCVEGAPVAFLKRHEPEPF</sequence>
<keyword evidence="2" id="KW-0614">Plasmid</keyword>
<protein>
    <submittedName>
        <fullName evidence="2">Uncharacterized protein</fullName>
    </submittedName>
</protein>